<evidence type="ECO:0000256" key="4">
    <source>
        <dbReference type="ARBA" id="ARBA00022917"/>
    </source>
</evidence>
<comment type="subcellular location">
    <subcellularLocation>
        <location evidence="5">Cytoplasm</location>
    </subcellularLocation>
</comment>
<dbReference type="Pfam" id="PF00889">
    <property type="entry name" value="EF_TS"/>
    <property type="match status" value="1"/>
</dbReference>
<dbReference type="InterPro" id="IPR014039">
    <property type="entry name" value="Transl_elong_EFTs/EF1B_dimer"/>
</dbReference>
<evidence type="ECO:0000256" key="1">
    <source>
        <dbReference type="ARBA" id="ARBA00005532"/>
    </source>
</evidence>
<dbReference type="Proteomes" id="UP000809273">
    <property type="component" value="Unassembled WGS sequence"/>
</dbReference>
<keyword evidence="4 5" id="KW-0648">Protein biosynthesis</keyword>
<dbReference type="InterPro" id="IPR009060">
    <property type="entry name" value="UBA-like_sf"/>
</dbReference>
<dbReference type="HAMAP" id="MF_00050">
    <property type="entry name" value="EF_Ts"/>
    <property type="match status" value="1"/>
</dbReference>
<organism evidence="7 8">
    <name type="scientific">Candidatus Zymogenus saltonus</name>
    <dbReference type="NCBI Taxonomy" id="2844893"/>
    <lineage>
        <taxon>Bacteria</taxon>
        <taxon>Deltaproteobacteria</taxon>
        <taxon>Candidatus Zymogenia</taxon>
        <taxon>Candidatus Zymogeniales</taxon>
        <taxon>Candidatus Zymogenaceae</taxon>
        <taxon>Candidatus Zymogenus</taxon>
    </lineage>
</organism>
<comment type="caution">
    <text evidence="7">The sequence shown here is derived from an EMBL/GenBank/DDBJ whole genome shotgun (WGS) entry which is preliminary data.</text>
</comment>
<dbReference type="GO" id="GO:0003746">
    <property type="term" value="F:translation elongation factor activity"/>
    <property type="evidence" value="ECO:0007669"/>
    <property type="project" value="UniProtKB-UniRule"/>
</dbReference>
<dbReference type="EMBL" id="JAFGIX010000003">
    <property type="protein sequence ID" value="MBN1571674.1"/>
    <property type="molecule type" value="Genomic_DNA"/>
</dbReference>
<comment type="function">
    <text evidence="5">Associates with the EF-Tu.GDP complex and induces the exchange of GDP to GTP. It remains bound to the aminoacyl-tRNA.EF-Tu.GTP complex up to the GTP hydrolysis stage on the ribosome.</text>
</comment>
<dbReference type="SUPFAM" id="SSF54713">
    <property type="entry name" value="Elongation factor Ts (EF-Ts), dimerisation domain"/>
    <property type="match status" value="1"/>
</dbReference>
<dbReference type="InterPro" id="IPR036402">
    <property type="entry name" value="EF-Ts_dimer_sf"/>
</dbReference>
<reference evidence="7" key="1">
    <citation type="journal article" date="2021" name="Environ. Microbiol.">
        <title>Genomic characterization of three novel Desulfobacterota classes expand the metabolic and phylogenetic diversity of the phylum.</title>
        <authorList>
            <person name="Murphy C.L."/>
            <person name="Biggerstaff J."/>
            <person name="Eichhorn A."/>
            <person name="Ewing E."/>
            <person name="Shahan R."/>
            <person name="Soriano D."/>
            <person name="Stewart S."/>
            <person name="VanMol K."/>
            <person name="Walker R."/>
            <person name="Walters P."/>
            <person name="Elshahed M.S."/>
            <person name="Youssef N.H."/>
        </authorList>
    </citation>
    <scope>NUCLEOTIDE SEQUENCE</scope>
    <source>
        <strain evidence="7">Zod_Metabat.24</strain>
    </source>
</reference>
<evidence type="ECO:0000256" key="3">
    <source>
        <dbReference type="ARBA" id="ARBA00022768"/>
    </source>
</evidence>
<dbReference type="FunFam" id="1.10.286.20:FF:000001">
    <property type="entry name" value="Elongation factor Ts"/>
    <property type="match status" value="1"/>
</dbReference>
<dbReference type="NCBIfam" id="TIGR00116">
    <property type="entry name" value="tsf"/>
    <property type="match status" value="2"/>
</dbReference>
<comment type="similarity">
    <text evidence="1 5">Belongs to the EF-Ts family.</text>
</comment>
<name>A0A9D8KAD7_9DELT</name>
<dbReference type="InterPro" id="IPR001816">
    <property type="entry name" value="Transl_elong_EFTs/EF1B"/>
</dbReference>
<feature type="domain" description="Translation elongation factor EFTs/EF1B dimerisation" evidence="6">
    <location>
        <begin position="51"/>
        <end position="197"/>
    </location>
</feature>
<sequence>MEINAQIVKELREKTGAGMMDCKGALTEAGGDMEKAIEFLRKKGLSRAAKRAGRAANEGAVGSYIHMGGKIGVLVEVNCESDFVAKNEDFQSFAKDIAMHIAASSPLYLNEEDVPGDVIEKEREIYKAQAKDSGKPDSVIDKIVDGKLKKFYTEVCLLDQPYVKDTDMSVTDYLNNFISKTGENIVIRRFVRFQLGEEL</sequence>
<dbReference type="CDD" id="cd14275">
    <property type="entry name" value="UBA_EF-Ts"/>
    <property type="match status" value="1"/>
</dbReference>
<evidence type="ECO:0000256" key="2">
    <source>
        <dbReference type="ARBA" id="ARBA00016956"/>
    </source>
</evidence>
<protein>
    <recommendedName>
        <fullName evidence="2 5">Elongation factor Ts</fullName>
        <shortName evidence="5">EF-Ts</shortName>
    </recommendedName>
</protein>
<evidence type="ECO:0000259" key="6">
    <source>
        <dbReference type="Pfam" id="PF00889"/>
    </source>
</evidence>
<keyword evidence="3 5" id="KW-0251">Elongation factor</keyword>
<feature type="region of interest" description="Involved in Mg(2+) ion dislocation from EF-Tu" evidence="5">
    <location>
        <begin position="81"/>
        <end position="84"/>
    </location>
</feature>
<keyword evidence="5" id="KW-0963">Cytoplasm</keyword>
<reference evidence="7" key="2">
    <citation type="submission" date="2021-01" db="EMBL/GenBank/DDBJ databases">
        <authorList>
            <person name="Hahn C.R."/>
            <person name="Youssef N.H."/>
            <person name="Elshahed M."/>
        </authorList>
    </citation>
    <scope>NUCLEOTIDE SEQUENCE</scope>
    <source>
        <strain evidence="7">Zod_Metabat.24</strain>
    </source>
</reference>
<dbReference type="AlphaFoldDB" id="A0A9D8KAD7"/>
<dbReference type="PANTHER" id="PTHR11741">
    <property type="entry name" value="ELONGATION FACTOR TS"/>
    <property type="match status" value="1"/>
</dbReference>
<dbReference type="SUPFAM" id="SSF46934">
    <property type="entry name" value="UBA-like"/>
    <property type="match status" value="1"/>
</dbReference>
<proteinExistence type="inferred from homology"/>
<evidence type="ECO:0000313" key="8">
    <source>
        <dbReference type="Proteomes" id="UP000809273"/>
    </source>
</evidence>
<gene>
    <name evidence="5 7" type="primary">tsf</name>
    <name evidence="7" type="ORF">JW984_00585</name>
</gene>
<dbReference type="PANTHER" id="PTHR11741:SF0">
    <property type="entry name" value="ELONGATION FACTOR TS, MITOCHONDRIAL"/>
    <property type="match status" value="1"/>
</dbReference>
<dbReference type="Gene3D" id="3.30.479.20">
    <property type="entry name" value="Elongation factor Ts, dimerisation domain"/>
    <property type="match status" value="1"/>
</dbReference>
<dbReference type="Gene3D" id="1.10.286.20">
    <property type="match status" value="1"/>
</dbReference>
<dbReference type="GO" id="GO:0005737">
    <property type="term" value="C:cytoplasm"/>
    <property type="evidence" value="ECO:0007669"/>
    <property type="project" value="UniProtKB-SubCell"/>
</dbReference>
<dbReference type="FunFam" id="1.10.8.10:FF:000001">
    <property type="entry name" value="Elongation factor Ts"/>
    <property type="match status" value="1"/>
</dbReference>
<evidence type="ECO:0000256" key="5">
    <source>
        <dbReference type="HAMAP-Rule" id="MF_00050"/>
    </source>
</evidence>
<dbReference type="Gene3D" id="1.10.8.10">
    <property type="entry name" value="DNA helicase RuvA subunit, C-terminal domain"/>
    <property type="match status" value="1"/>
</dbReference>
<accession>A0A9D8KAD7</accession>
<evidence type="ECO:0000313" key="7">
    <source>
        <dbReference type="EMBL" id="MBN1571674.1"/>
    </source>
</evidence>